<evidence type="ECO:0000313" key="2">
    <source>
        <dbReference type="Proteomes" id="UP000190102"/>
    </source>
</evidence>
<organism evidence="1 2">
    <name type="scientific">Trichlorobacter thiogenes</name>
    <dbReference type="NCBI Taxonomy" id="115783"/>
    <lineage>
        <taxon>Bacteria</taxon>
        <taxon>Pseudomonadati</taxon>
        <taxon>Thermodesulfobacteriota</taxon>
        <taxon>Desulfuromonadia</taxon>
        <taxon>Geobacterales</taxon>
        <taxon>Geobacteraceae</taxon>
        <taxon>Trichlorobacter</taxon>
    </lineage>
</organism>
<reference evidence="2" key="1">
    <citation type="submission" date="2017-02" db="EMBL/GenBank/DDBJ databases">
        <authorList>
            <person name="Varghese N."/>
            <person name="Submissions S."/>
        </authorList>
    </citation>
    <scope>NUCLEOTIDE SEQUENCE [LARGE SCALE GENOMIC DNA]</scope>
    <source>
        <strain evidence="2">ATCC BAA-34</strain>
    </source>
</reference>
<dbReference type="Proteomes" id="UP000190102">
    <property type="component" value="Unassembled WGS sequence"/>
</dbReference>
<gene>
    <name evidence="1" type="ORF">SAMN02745119_00633</name>
</gene>
<dbReference type="EMBL" id="FUWR01000001">
    <property type="protein sequence ID" value="SJZ44347.1"/>
    <property type="molecule type" value="Genomic_DNA"/>
</dbReference>
<evidence type="ECO:0000313" key="1">
    <source>
        <dbReference type="EMBL" id="SJZ44347.1"/>
    </source>
</evidence>
<sequence>MYNLIMDYETFKGYVRKSGLELKEFAGLIGMNHKSVSNYSKLGEVPKHVAIIVFMMVELGRLDVDIMVLFAKLEKTEQQVRKQRKNASRMKPLCGQKIINV</sequence>
<accession>A0A1T4KPS3</accession>
<name>A0A1T4KPS3_9BACT</name>
<keyword evidence="2" id="KW-1185">Reference proteome</keyword>
<dbReference type="AlphaFoldDB" id="A0A1T4KPS3"/>
<protein>
    <submittedName>
        <fullName evidence="1">Uncharacterized protein</fullName>
    </submittedName>
</protein>
<proteinExistence type="predicted"/>